<sequence>MKGAHMKLSRYIDSSPLGPAMTFDEVRAAIAEAVQQECCSVCVQPADIPLAVEMCRNTKTRVCTVLDFPHGKAPAAVKELEARYYMEYGAEELDMVMNYGLARSGRWAEVEAEIRAVVNAAHVRDVQVKVIFEASQLTPEEIAQATEVSIAAGADFVKTATGFLGTGATEEQLRIMLDTARGRCKVKASGGIRDYRTAKKFLAMGVHRLGIGSSSVAKILAEETHS</sequence>
<reference evidence="8 9" key="1">
    <citation type="submission" date="2011-04" db="EMBL/GenBank/DDBJ databases">
        <authorList>
            <person name="Muzny D."/>
            <person name="Qin X."/>
            <person name="Deng J."/>
            <person name="Jiang H."/>
            <person name="Liu Y."/>
            <person name="Qu J."/>
            <person name="Song X.-Z."/>
            <person name="Zhang L."/>
            <person name="Thornton R."/>
            <person name="Coyle M."/>
            <person name="Francisco L."/>
            <person name="Jackson L."/>
            <person name="Javaid M."/>
            <person name="Korchina V."/>
            <person name="Kovar C."/>
            <person name="Mata R."/>
            <person name="Mathew T."/>
            <person name="Ngo R."/>
            <person name="Nguyen L."/>
            <person name="Nguyen N."/>
            <person name="Okwuonu G."/>
            <person name="Ongeri F."/>
            <person name="Pham C."/>
            <person name="Simmons D."/>
            <person name="Wilczek-Boney K."/>
            <person name="Hale W."/>
            <person name="Jakkamsetti A."/>
            <person name="Pham P."/>
            <person name="Ruth R."/>
            <person name="San Lucas F."/>
            <person name="Warren J."/>
            <person name="Zhang J."/>
            <person name="Zhao Z."/>
            <person name="Zhou C."/>
            <person name="Zhu D."/>
            <person name="Lee S."/>
            <person name="Bess C."/>
            <person name="Blankenburg K."/>
            <person name="Forbes L."/>
            <person name="Fu Q."/>
            <person name="Gubbala S."/>
            <person name="Hirani K."/>
            <person name="Jayaseelan J.C."/>
            <person name="Lara F."/>
            <person name="Munidasa M."/>
            <person name="Palculict T."/>
            <person name="Patil S."/>
            <person name="Pu L.-L."/>
            <person name="Saada N."/>
            <person name="Tang L."/>
            <person name="Weissenberger G."/>
            <person name="Zhu Y."/>
            <person name="Hemphill L."/>
            <person name="Shang Y."/>
            <person name="Youmans B."/>
            <person name="Ayvaz T."/>
            <person name="Ross M."/>
            <person name="Santibanez J."/>
            <person name="Aqrawi P."/>
            <person name="Gross S."/>
            <person name="Joshi V."/>
            <person name="Fowler G."/>
            <person name="Nazareth L."/>
            <person name="Reid J."/>
            <person name="Worley K."/>
            <person name="Petrosino J."/>
            <person name="Highlander S."/>
            <person name="Gibbs R."/>
        </authorList>
    </citation>
    <scope>NUCLEOTIDE SEQUENCE [LARGE SCALE GENOMIC DNA]</scope>
    <source>
        <strain evidence="8 9">DSM 2778</strain>
    </source>
</reference>
<dbReference type="HAMAP" id="MF_00114">
    <property type="entry name" value="DeoC_type1"/>
    <property type="match status" value="1"/>
</dbReference>
<dbReference type="InterPro" id="IPR002915">
    <property type="entry name" value="DeoC/FbaB/LacD_aldolase"/>
</dbReference>
<dbReference type="CDD" id="cd00959">
    <property type="entry name" value="DeoC"/>
    <property type="match status" value="1"/>
</dbReference>
<dbReference type="GO" id="GO:0004139">
    <property type="term" value="F:deoxyribose-phosphate aldolase activity"/>
    <property type="evidence" value="ECO:0007669"/>
    <property type="project" value="UniProtKB-UniRule"/>
</dbReference>
<dbReference type="NCBIfam" id="TIGR00126">
    <property type="entry name" value="deoC"/>
    <property type="match status" value="1"/>
</dbReference>
<dbReference type="GO" id="GO:0006018">
    <property type="term" value="P:2-deoxyribose 1-phosphate catabolic process"/>
    <property type="evidence" value="ECO:0007669"/>
    <property type="project" value="UniProtKB-UniRule"/>
</dbReference>
<dbReference type="EC" id="4.1.2.4" evidence="7"/>
<evidence type="ECO:0000313" key="8">
    <source>
        <dbReference type="EMBL" id="EGK59540.1"/>
    </source>
</evidence>
<dbReference type="eggNOG" id="COG0274">
    <property type="taxonomic scope" value="Bacteria"/>
</dbReference>
<comment type="similarity">
    <text evidence="1 7">Belongs to the DeoC/FbaB aldolase family. DeoC type 1 subfamily.</text>
</comment>
<dbReference type="FunFam" id="3.20.20.70:FF:000044">
    <property type="entry name" value="Deoxyribose-phosphate aldolase"/>
    <property type="match status" value="1"/>
</dbReference>
<protein>
    <recommendedName>
        <fullName evidence="7">Deoxyribose-phosphate aldolase</fullName>
        <shortName evidence="7">DERA</shortName>
        <ecNumber evidence="7">4.1.2.4</ecNumber>
    </recommendedName>
    <alternativeName>
        <fullName evidence="7">2-deoxy-D-ribose 5-phosphate aldolase</fullName>
    </alternativeName>
    <alternativeName>
        <fullName evidence="7">Phosphodeoxyriboaldolase</fullName>
        <shortName evidence="7">Deoxyriboaldolase</shortName>
    </alternativeName>
</protein>
<comment type="function">
    <text evidence="6 7">Catalyzes a reversible aldol reaction between acetaldehyde and D-glyceraldehyde 3-phosphate to generate 2-deoxy-D-ribose 5-phosphate.</text>
</comment>
<evidence type="ECO:0000256" key="3">
    <source>
        <dbReference type="ARBA" id="ARBA00023239"/>
    </source>
</evidence>
<dbReference type="GO" id="GO:0016052">
    <property type="term" value="P:carbohydrate catabolic process"/>
    <property type="evidence" value="ECO:0007669"/>
    <property type="project" value="TreeGrafter"/>
</dbReference>
<feature type="active site" description="Proton donor/acceptor" evidence="7">
    <location>
        <position position="94"/>
    </location>
</feature>
<accession>F5RMP2</accession>
<dbReference type="AlphaFoldDB" id="F5RMP2"/>
<comment type="catalytic activity">
    <reaction evidence="5 7">
        <text>2-deoxy-D-ribose 5-phosphate = D-glyceraldehyde 3-phosphate + acetaldehyde</text>
        <dbReference type="Rhea" id="RHEA:12821"/>
        <dbReference type="ChEBI" id="CHEBI:15343"/>
        <dbReference type="ChEBI" id="CHEBI:59776"/>
        <dbReference type="ChEBI" id="CHEBI:62877"/>
        <dbReference type="EC" id="4.1.2.4"/>
    </reaction>
</comment>
<evidence type="ECO:0000256" key="4">
    <source>
        <dbReference type="ARBA" id="ARBA00023270"/>
    </source>
</evidence>
<organism evidence="8 9">
    <name type="scientific">Centipeda periodontii DSM 2778</name>
    <dbReference type="NCBI Taxonomy" id="888060"/>
    <lineage>
        <taxon>Bacteria</taxon>
        <taxon>Bacillati</taxon>
        <taxon>Bacillota</taxon>
        <taxon>Negativicutes</taxon>
        <taxon>Selenomonadales</taxon>
        <taxon>Selenomonadaceae</taxon>
        <taxon>Centipeda</taxon>
    </lineage>
</organism>
<dbReference type="SUPFAM" id="SSF51569">
    <property type="entry name" value="Aldolase"/>
    <property type="match status" value="1"/>
</dbReference>
<proteinExistence type="inferred from homology"/>
<dbReference type="InterPro" id="IPR011343">
    <property type="entry name" value="DeoC"/>
</dbReference>
<comment type="subcellular location">
    <subcellularLocation>
        <location evidence="7">Cytoplasm</location>
    </subcellularLocation>
</comment>
<dbReference type="PIRSF" id="PIRSF001357">
    <property type="entry name" value="DeoC"/>
    <property type="match status" value="1"/>
</dbReference>
<dbReference type="Pfam" id="PF01791">
    <property type="entry name" value="DeoC"/>
    <property type="match status" value="1"/>
</dbReference>
<evidence type="ECO:0000313" key="9">
    <source>
        <dbReference type="Proteomes" id="UP000004067"/>
    </source>
</evidence>
<keyword evidence="3 7" id="KW-0456">Lyase</keyword>
<dbReference type="InterPro" id="IPR013785">
    <property type="entry name" value="Aldolase_TIM"/>
</dbReference>
<dbReference type="GO" id="GO:0005737">
    <property type="term" value="C:cytoplasm"/>
    <property type="evidence" value="ECO:0007669"/>
    <property type="project" value="UniProtKB-SubCell"/>
</dbReference>
<dbReference type="Proteomes" id="UP000004067">
    <property type="component" value="Unassembled WGS sequence"/>
</dbReference>
<name>F5RMP2_9FIRM</name>
<dbReference type="Gene3D" id="3.20.20.70">
    <property type="entry name" value="Aldolase class I"/>
    <property type="match status" value="1"/>
</dbReference>
<feature type="active site" description="Proton donor/acceptor" evidence="7">
    <location>
        <position position="187"/>
    </location>
</feature>
<evidence type="ECO:0000256" key="6">
    <source>
        <dbReference type="ARBA" id="ARBA00056337"/>
    </source>
</evidence>
<keyword evidence="4 7" id="KW-0704">Schiff base</keyword>
<evidence type="ECO:0000256" key="1">
    <source>
        <dbReference type="ARBA" id="ARBA00010936"/>
    </source>
</evidence>
<dbReference type="SMART" id="SM01133">
    <property type="entry name" value="DeoC"/>
    <property type="match status" value="1"/>
</dbReference>
<dbReference type="HOGENOM" id="CLU_053595_0_2_9"/>
<evidence type="ECO:0000256" key="2">
    <source>
        <dbReference type="ARBA" id="ARBA00022490"/>
    </source>
</evidence>
<dbReference type="UniPathway" id="UPA00002">
    <property type="reaction ID" value="UER00468"/>
</dbReference>
<dbReference type="PANTHER" id="PTHR10889:SF1">
    <property type="entry name" value="DEOXYRIBOSE-PHOSPHATE ALDOLASE"/>
    <property type="match status" value="1"/>
</dbReference>
<dbReference type="EMBL" id="AFHQ01000034">
    <property type="protein sequence ID" value="EGK59540.1"/>
    <property type="molecule type" value="Genomic_DNA"/>
</dbReference>
<evidence type="ECO:0000256" key="7">
    <source>
        <dbReference type="HAMAP-Rule" id="MF_00114"/>
    </source>
</evidence>
<gene>
    <name evidence="7 8" type="primary">deoC</name>
    <name evidence="8" type="ORF">HMPREF9081_1528</name>
</gene>
<dbReference type="PANTHER" id="PTHR10889">
    <property type="entry name" value="DEOXYRIBOSE-PHOSPHATE ALDOLASE"/>
    <property type="match status" value="1"/>
</dbReference>
<keyword evidence="2 7" id="KW-0963">Cytoplasm</keyword>
<dbReference type="InterPro" id="IPR028581">
    <property type="entry name" value="DeoC_typeI"/>
</dbReference>
<comment type="caution">
    <text evidence="8">The sequence shown here is derived from an EMBL/GenBank/DDBJ whole genome shotgun (WGS) entry which is preliminary data.</text>
</comment>
<keyword evidence="9" id="KW-1185">Reference proteome</keyword>
<dbReference type="GO" id="GO:0009264">
    <property type="term" value="P:deoxyribonucleotide catabolic process"/>
    <property type="evidence" value="ECO:0007669"/>
    <property type="project" value="UniProtKB-UniRule"/>
</dbReference>
<feature type="active site" description="Schiff-base intermediate with acetaldehyde" evidence="7">
    <location>
        <position position="158"/>
    </location>
</feature>
<evidence type="ECO:0000256" key="5">
    <source>
        <dbReference type="ARBA" id="ARBA00048791"/>
    </source>
</evidence>
<comment type="pathway">
    <text evidence="7">Carbohydrate degradation; 2-deoxy-D-ribose 1-phosphate degradation; D-glyceraldehyde 3-phosphate and acetaldehyde from 2-deoxy-alpha-D-ribose 1-phosphate: step 2/2.</text>
</comment>
<dbReference type="STRING" id="888060.HMPREF9081_1528"/>